<dbReference type="InterPro" id="IPR000023">
    <property type="entry name" value="Phosphofructokinase_dom"/>
</dbReference>
<keyword evidence="2 7" id="KW-0808">Transferase</keyword>
<evidence type="ECO:0000256" key="1">
    <source>
        <dbReference type="ARBA" id="ARBA00002659"/>
    </source>
</evidence>
<proteinExistence type="predicted"/>
<reference evidence="7 8" key="1">
    <citation type="submission" date="2024-09" db="EMBL/GenBank/DDBJ databases">
        <authorList>
            <person name="Sun Q."/>
            <person name="Mori K."/>
        </authorList>
    </citation>
    <scope>NUCLEOTIDE SEQUENCE [LARGE SCALE GENOMIC DNA]</scope>
    <source>
        <strain evidence="7 8">CCM 7228</strain>
    </source>
</reference>
<gene>
    <name evidence="7" type="ORF">ACFFIX_09950</name>
</gene>
<dbReference type="RefSeq" id="WP_378933301.1">
    <property type="nucleotide sequence ID" value="NZ_JBHLVO010000006.1"/>
</dbReference>
<comment type="caution">
    <text evidence="7">The sequence shown here is derived from an EMBL/GenBank/DDBJ whole genome shotgun (WGS) entry which is preliminary data.</text>
</comment>
<evidence type="ECO:0000256" key="5">
    <source>
        <dbReference type="ARBA" id="ARBA00022842"/>
    </source>
</evidence>
<keyword evidence="4" id="KW-0418">Kinase</keyword>
<sequence>MKIGVAHFGCASAGTVQIVRTLIERLSIQEKTVYGIEYNRVSKEIELKELTSKGFSSNLGLDGYVLSSFPNDIWNEKTSVLEDKLSNLDKVILLGGSEAKINQFLPKLLSVPISIFNSVEGSELTLGYDTALNSIVEYIESVRDTASSLSYGKVRVFNVQIPGNGLSKLLLNSALAVEAKVVTNTSQEEIEQLKQHIRMKEAKQESYTFLLMDQSVDPVKLGVHFGEFDLDWKIVEIDESQCGGPKPTALDRVIANQLKKAVVDWSLSDQPSGQLLIQDNQVLFRK</sequence>
<dbReference type="Gene3D" id="3.40.50.460">
    <property type="entry name" value="Phosphofructokinase domain"/>
    <property type="match status" value="1"/>
</dbReference>
<protein>
    <submittedName>
        <fullName evidence="7">6-phosphofructokinase</fullName>
        <ecNumber evidence="7">2.7.1.11</ecNumber>
    </submittedName>
</protein>
<keyword evidence="8" id="KW-1185">Reference proteome</keyword>
<dbReference type="Proteomes" id="UP001589854">
    <property type="component" value="Unassembled WGS sequence"/>
</dbReference>
<dbReference type="PANTHER" id="PTHR13697">
    <property type="entry name" value="PHOSPHOFRUCTOKINASE"/>
    <property type="match status" value="1"/>
</dbReference>
<dbReference type="EC" id="2.7.1.11" evidence="7"/>
<keyword evidence="5" id="KW-0460">Magnesium</keyword>
<accession>A0ABV6GEG0</accession>
<evidence type="ECO:0000259" key="6">
    <source>
        <dbReference type="Pfam" id="PF00365"/>
    </source>
</evidence>
<name>A0ABV6GEG0_9BACI</name>
<organism evidence="7 8">
    <name type="scientific">Metabacillus herbersteinensis</name>
    <dbReference type="NCBI Taxonomy" id="283816"/>
    <lineage>
        <taxon>Bacteria</taxon>
        <taxon>Bacillati</taxon>
        <taxon>Bacillota</taxon>
        <taxon>Bacilli</taxon>
        <taxon>Bacillales</taxon>
        <taxon>Bacillaceae</taxon>
        <taxon>Metabacillus</taxon>
    </lineage>
</organism>
<dbReference type="SUPFAM" id="SSF53784">
    <property type="entry name" value="Phosphofructokinase"/>
    <property type="match status" value="1"/>
</dbReference>
<dbReference type="InterPro" id="IPR035966">
    <property type="entry name" value="PKF_sf"/>
</dbReference>
<feature type="domain" description="Phosphofructokinase" evidence="6">
    <location>
        <begin position="2"/>
        <end position="265"/>
    </location>
</feature>
<dbReference type="EMBL" id="JBHLVO010000006">
    <property type="protein sequence ID" value="MFC0271776.1"/>
    <property type="molecule type" value="Genomic_DNA"/>
</dbReference>
<evidence type="ECO:0000313" key="8">
    <source>
        <dbReference type="Proteomes" id="UP001589854"/>
    </source>
</evidence>
<evidence type="ECO:0000256" key="3">
    <source>
        <dbReference type="ARBA" id="ARBA00022723"/>
    </source>
</evidence>
<evidence type="ECO:0000256" key="4">
    <source>
        <dbReference type="ARBA" id="ARBA00022777"/>
    </source>
</evidence>
<comment type="function">
    <text evidence="1">Catalyzes the phosphorylation of D-fructose 6-phosphate to fructose 1,6-bisphosphate by ATP, the first committing step of glycolysis.</text>
</comment>
<dbReference type="GO" id="GO:0003872">
    <property type="term" value="F:6-phosphofructokinase activity"/>
    <property type="evidence" value="ECO:0007669"/>
    <property type="project" value="UniProtKB-EC"/>
</dbReference>
<evidence type="ECO:0000313" key="7">
    <source>
        <dbReference type="EMBL" id="MFC0271776.1"/>
    </source>
</evidence>
<keyword evidence="3" id="KW-0479">Metal-binding</keyword>
<dbReference type="Gene3D" id="3.40.50.450">
    <property type="match status" value="1"/>
</dbReference>
<dbReference type="PANTHER" id="PTHR13697:SF4">
    <property type="entry name" value="ATP-DEPENDENT 6-PHOSPHOFRUCTOKINASE"/>
    <property type="match status" value="1"/>
</dbReference>
<dbReference type="Pfam" id="PF00365">
    <property type="entry name" value="PFK"/>
    <property type="match status" value="1"/>
</dbReference>
<evidence type="ECO:0000256" key="2">
    <source>
        <dbReference type="ARBA" id="ARBA00022679"/>
    </source>
</evidence>